<organism evidence="1 2">
    <name type="scientific">Lysobacter silvisoli</name>
    <dbReference type="NCBI Taxonomy" id="2293254"/>
    <lineage>
        <taxon>Bacteria</taxon>
        <taxon>Pseudomonadati</taxon>
        <taxon>Pseudomonadota</taxon>
        <taxon>Gammaproteobacteria</taxon>
        <taxon>Lysobacterales</taxon>
        <taxon>Lysobacteraceae</taxon>
        <taxon>Lysobacter</taxon>
    </lineage>
</organism>
<accession>A0A371JZT7</accession>
<dbReference type="Proteomes" id="UP000264492">
    <property type="component" value="Unassembled WGS sequence"/>
</dbReference>
<comment type="caution">
    <text evidence="1">The sequence shown here is derived from an EMBL/GenBank/DDBJ whole genome shotgun (WGS) entry which is preliminary data.</text>
</comment>
<evidence type="ECO:0000313" key="1">
    <source>
        <dbReference type="EMBL" id="RDZ27179.1"/>
    </source>
</evidence>
<dbReference type="EMBL" id="QTSU01000002">
    <property type="protein sequence ID" value="RDZ27179.1"/>
    <property type="molecule type" value="Genomic_DNA"/>
</dbReference>
<protein>
    <submittedName>
        <fullName evidence="1">Uncharacterized protein</fullName>
    </submittedName>
</protein>
<name>A0A371JZT7_9GAMM</name>
<dbReference type="AlphaFoldDB" id="A0A371JZT7"/>
<sequence length="103" mass="12042">MQWRAQSAELFFYDPDGRPISAFQSNLVGLPGYLFTEEGGVRLHPGEHWIQFRCPQYDGVNVSHWLPMVKARFETGRAYELHCDGSQPVIRERIRTDDMKERD</sequence>
<proteinExistence type="predicted"/>
<reference evidence="1 2" key="1">
    <citation type="submission" date="2018-08" db="EMBL/GenBank/DDBJ databases">
        <title>Lysobacter sp. zong2l5, whole genome shotgun sequence.</title>
        <authorList>
            <person name="Zhang X."/>
            <person name="Feng G."/>
            <person name="Zhu H."/>
        </authorList>
    </citation>
    <scope>NUCLEOTIDE SEQUENCE [LARGE SCALE GENOMIC DNA]</scope>
    <source>
        <strain evidence="2">zong2l5</strain>
    </source>
</reference>
<gene>
    <name evidence="1" type="ORF">DX914_13060</name>
</gene>
<evidence type="ECO:0000313" key="2">
    <source>
        <dbReference type="Proteomes" id="UP000264492"/>
    </source>
</evidence>
<keyword evidence="2" id="KW-1185">Reference proteome</keyword>